<gene>
    <name evidence="1" type="ordered locus">SGRA_3953</name>
</gene>
<reference evidence="1 2" key="1">
    <citation type="journal article" date="2012" name="Stand. Genomic Sci.">
        <title>Complete genome sequencing and analysis of Saprospira grandis str. Lewin, a predatory marine bacterium.</title>
        <authorList>
            <person name="Saw J.H."/>
            <person name="Yuryev A."/>
            <person name="Kanbe M."/>
            <person name="Hou S."/>
            <person name="Young A.G."/>
            <person name="Aizawa S."/>
            <person name="Alam M."/>
        </authorList>
    </citation>
    <scope>NUCLEOTIDE SEQUENCE [LARGE SCALE GENOMIC DNA]</scope>
    <source>
        <strain evidence="1 2">Lewin</strain>
    </source>
</reference>
<name>H6L777_SAPGL</name>
<dbReference type="AlphaFoldDB" id="H6L777"/>
<sequence length="66" mass="7519">MWAMAIVDAIQFVDSKMSHPGQIMPIYTSKNGKTNYNASLDKAYRSWRTRAQMPLKFNELGIAVPK</sequence>
<dbReference type="KEGG" id="sgn:SGRA_3953"/>
<keyword evidence="2" id="KW-1185">Reference proteome</keyword>
<protein>
    <submittedName>
        <fullName evidence="1">Uncharacterized protein</fullName>
    </submittedName>
</protein>
<evidence type="ECO:0000313" key="1">
    <source>
        <dbReference type="EMBL" id="AFC26668.1"/>
    </source>
</evidence>
<dbReference type="EMBL" id="CP002831">
    <property type="protein sequence ID" value="AFC26668.1"/>
    <property type="molecule type" value="Genomic_DNA"/>
</dbReference>
<dbReference type="HOGENOM" id="CLU_2828765_0_0_10"/>
<organism evidence="1 2">
    <name type="scientific">Saprospira grandis (strain Lewin)</name>
    <dbReference type="NCBI Taxonomy" id="984262"/>
    <lineage>
        <taxon>Bacteria</taxon>
        <taxon>Pseudomonadati</taxon>
        <taxon>Bacteroidota</taxon>
        <taxon>Saprospiria</taxon>
        <taxon>Saprospirales</taxon>
        <taxon>Saprospiraceae</taxon>
        <taxon>Saprospira</taxon>
    </lineage>
</organism>
<dbReference type="STRING" id="984262.SGRA_3953"/>
<evidence type="ECO:0000313" key="2">
    <source>
        <dbReference type="Proteomes" id="UP000007519"/>
    </source>
</evidence>
<proteinExistence type="predicted"/>
<dbReference type="Proteomes" id="UP000007519">
    <property type="component" value="Chromosome"/>
</dbReference>
<accession>H6L777</accession>